<evidence type="ECO:0000313" key="2">
    <source>
        <dbReference type="EMBL" id="KKN44122.1"/>
    </source>
</evidence>
<feature type="region of interest" description="Disordered" evidence="1">
    <location>
        <begin position="1"/>
        <end position="24"/>
    </location>
</feature>
<protein>
    <submittedName>
        <fullName evidence="2">Uncharacterized protein</fullName>
    </submittedName>
</protein>
<accession>A0A0F9R4C9</accession>
<proteinExistence type="predicted"/>
<sequence>MVDQKKLNDISLPNDPKYTDKPISVDANVTPITQQPVESIDADQWANMGPRELQNQLFALQQRYYAAMSMNQTDIAKQIQKGLNNLTLLLKRHPENTERFF</sequence>
<evidence type="ECO:0000256" key="1">
    <source>
        <dbReference type="SAM" id="MobiDB-lite"/>
    </source>
</evidence>
<name>A0A0F9R4C9_9ZZZZ</name>
<gene>
    <name evidence="2" type="ORF">LCGC14_0696490</name>
</gene>
<comment type="caution">
    <text evidence="2">The sequence shown here is derived from an EMBL/GenBank/DDBJ whole genome shotgun (WGS) entry which is preliminary data.</text>
</comment>
<dbReference type="EMBL" id="LAZR01001469">
    <property type="protein sequence ID" value="KKN44122.1"/>
    <property type="molecule type" value="Genomic_DNA"/>
</dbReference>
<reference evidence="2" key="1">
    <citation type="journal article" date="2015" name="Nature">
        <title>Complex archaea that bridge the gap between prokaryotes and eukaryotes.</title>
        <authorList>
            <person name="Spang A."/>
            <person name="Saw J.H."/>
            <person name="Jorgensen S.L."/>
            <person name="Zaremba-Niedzwiedzka K."/>
            <person name="Martijn J."/>
            <person name="Lind A.E."/>
            <person name="van Eijk R."/>
            <person name="Schleper C."/>
            <person name="Guy L."/>
            <person name="Ettema T.J."/>
        </authorList>
    </citation>
    <scope>NUCLEOTIDE SEQUENCE</scope>
</reference>
<dbReference type="AlphaFoldDB" id="A0A0F9R4C9"/>
<organism evidence="2">
    <name type="scientific">marine sediment metagenome</name>
    <dbReference type="NCBI Taxonomy" id="412755"/>
    <lineage>
        <taxon>unclassified sequences</taxon>
        <taxon>metagenomes</taxon>
        <taxon>ecological metagenomes</taxon>
    </lineage>
</organism>